<evidence type="ECO:0000313" key="1">
    <source>
        <dbReference type="EMBL" id="PQA52995.1"/>
    </source>
</evidence>
<gene>
    <name evidence="1" type="ORF">C5O19_25230</name>
</gene>
<evidence type="ECO:0000313" key="2">
    <source>
        <dbReference type="Proteomes" id="UP000239590"/>
    </source>
</evidence>
<dbReference type="Proteomes" id="UP000239590">
    <property type="component" value="Unassembled WGS sequence"/>
</dbReference>
<reference evidence="2" key="1">
    <citation type="submission" date="2018-02" db="EMBL/GenBank/DDBJ databases">
        <title>Genome sequencing of Solimonas sp. HR-BB.</title>
        <authorList>
            <person name="Lee Y."/>
            <person name="Jeon C.O."/>
        </authorList>
    </citation>
    <scope>NUCLEOTIDE SEQUENCE [LARGE SCALE GENOMIC DNA]</scope>
    <source>
        <strain evidence="2">HR-U</strain>
    </source>
</reference>
<proteinExistence type="predicted"/>
<accession>A0A2S7IEL3</accession>
<keyword evidence="2" id="KW-1185">Reference proteome</keyword>
<dbReference type="EMBL" id="PTRA01000011">
    <property type="protein sequence ID" value="PQA52995.1"/>
    <property type="molecule type" value="Genomic_DNA"/>
</dbReference>
<organism evidence="1 2">
    <name type="scientific">Siphonobacter curvatus</name>
    <dbReference type="NCBI Taxonomy" id="2094562"/>
    <lineage>
        <taxon>Bacteria</taxon>
        <taxon>Pseudomonadati</taxon>
        <taxon>Bacteroidota</taxon>
        <taxon>Cytophagia</taxon>
        <taxon>Cytophagales</taxon>
        <taxon>Cytophagaceae</taxon>
        <taxon>Siphonobacter</taxon>
    </lineage>
</organism>
<comment type="caution">
    <text evidence="1">The sequence shown here is derived from an EMBL/GenBank/DDBJ whole genome shotgun (WGS) entry which is preliminary data.</text>
</comment>
<sequence length="148" mass="17553">MTAGEGEEAVWVVGHLTRHRIFDDLKLYTSEWMTCQEADEYFTNHQEYFGPEREGFDLVSDMLNRKSLSDQYEFDDVKLHLPIFNEVPVDMKKGWHLWLEIEIRPDLKDVPHVRFMSSSFSDTATRLKAQVFAEQKERLKDLVCMDLY</sequence>
<protein>
    <submittedName>
        <fullName evidence="1">Uncharacterized protein</fullName>
    </submittedName>
</protein>
<dbReference type="AlphaFoldDB" id="A0A2S7IEL3"/>
<name>A0A2S7IEL3_9BACT</name>